<organism evidence="3 10">
    <name type="scientific">Bifidobacterium longum subsp. longum</name>
    <dbReference type="NCBI Taxonomy" id="1679"/>
    <lineage>
        <taxon>Bacteria</taxon>
        <taxon>Bacillati</taxon>
        <taxon>Actinomycetota</taxon>
        <taxon>Actinomycetes</taxon>
        <taxon>Bifidobacteriales</taxon>
        <taxon>Bifidobacteriaceae</taxon>
        <taxon>Bifidobacterium</taxon>
    </lineage>
</organism>
<sequence>MLSGRITSARVVGTLFSIDPAMSVIIAAPILRQTITAVAVLGVIVVSLAGTLLVWASGGDDANGKVGQ</sequence>
<feature type="transmembrane region" description="Helical" evidence="1">
    <location>
        <begin position="12"/>
        <end position="31"/>
    </location>
</feature>
<evidence type="ECO:0000313" key="9">
    <source>
        <dbReference type="Proteomes" id="UP000291226"/>
    </source>
</evidence>
<evidence type="ECO:0000313" key="11">
    <source>
        <dbReference type="Proteomes" id="UP000292692"/>
    </source>
</evidence>
<evidence type="ECO:0000313" key="15">
    <source>
        <dbReference type="Proteomes" id="UP001221506"/>
    </source>
</evidence>
<dbReference type="Proteomes" id="UP000291226">
    <property type="component" value="Unassembled WGS sequence"/>
</dbReference>
<dbReference type="EMBL" id="SHSV01000014">
    <property type="protein sequence ID" value="TCF46286.1"/>
    <property type="molecule type" value="Genomic_DNA"/>
</dbReference>
<evidence type="ECO:0000313" key="13">
    <source>
        <dbReference type="Proteomes" id="UP000293319"/>
    </source>
</evidence>
<reference evidence="8 15" key="3">
    <citation type="submission" date="2023-02" db="EMBL/GenBank/DDBJ databases">
        <authorList>
            <person name="Pan L."/>
        </authorList>
    </citation>
    <scope>NUCLEOTIDE SEQUENCE [LARGE SCALE GENOMIC DNA]</scope>
    <source>
        <strain evidence="8 15">F2</strain>
    </source>
</reference>
<evidence type="ECO:0000313" key="3">
    <source>
        <dbReference type="EMBL" id="TCE41166.1"/>
    </source>
</evidence>
<dbReference type="SUPFAM" id="SSF103481">
    <property type="entry name" value="Multidrug resistance efflux transporter EmrE"/>
    <property type="match status" value="1"/>
</dbReference>
<dbReference type="RefSeq" id="WP_007052253.1">
    <property type="nucleotide sequence ID" value="NZ_BCYI01000044.1"/>
</dbReference>
<keyword evidence="1" id="KW-0812">Transmembrane</keyword>
<keyword evidence="1" id="KW-0472">Membrane</keyword>
<evidence type="ECO:0000313" key="8">
    <source>
        <dbReference type="EMBL" id="WDY41180.1"/>
    </source>
</evidence>
<name>A0A0A6VGK7_BIFLL</name>
<dbReference type="Proteomes" id="UP000292692">
    <property type="component" value="Unassembled WGS sequence"/>
</dbReference>
<dbReference type="EMBL" id="CP118598">
    <property type="protein sequence ID" value="WDY41180.1"/>
    <property type="molecule type" value="Genomic_DNA"/>
</dbReference>
<dbReference type="InterPro" id="IPR037185">
    <property type="entry name" value="EmrE-like"/>
</dbReference>
<accession>A0A0A6VGK7</accession>
<gene>
    <name evidence="2" type="ORF">MCC10002_0925</name>
    <name evidence="3" type="ORF">MCC10043_0902</name>
    <name evidence="4" type="ORF">MCC10044_0864</name>
    <name evidence="5" type="ORF">MCC10083_0915</name>
    <name evidence="6" type="ORF">MCC10102_0958</name>
    <name evidence="7" type="ORF">MCC10116_1027</name>
    <name evidence="8" type="ORF">PWA56_04995</name>
</gene>
<feature type="transmembrane region" description="Helical" evidence="1">
    <location>
        <begin position="37"/>
        <end position="56"/>
    </location>
</feature>
<evidence type="ECO:0000313" key="14">
    <source>
        <dbReference type="Proteomes" id="UP000293701"/>
    </source>
</evidence>
<evidence type="ECO:0000313" key="10">
    <source>
        <dbReference type="Proteomes" id="UP000292260"/>
    </source>
</evidence>
<evidence type="ECO:0000313" key="2">
    <source>
        <dbReference type="EMBL" id="TCD74434.1"/>
    </source>
</evidence>
<evidence type="ECO:0000313" key="5">
    <source>
        <dbReference type="EMBL" id="TCF10500.1"/>
    </source>
</evidence>
<dbReference type="EMBL" id="SHSD01000021">
    <property type="protein sequence ID" value="TCF10500.1"/>
    <property type="molecule type" value="Genomic_DNA"/>
</dbReference>
<dbReference type="Proteomes" id="UP000293319">
    <property type="component" value="Unassembled WGS sequence"/>
</dbReference>
<dbReference type="EMBL" id="SHPM01000018">
    <property type="protein sequence ID" value="TCD74434.1"/>
    <property type="molecule type" value="Genomic_DNA"/>
</dbReference>
<reference evidence="9 10" key="1">
    <citation type="journal article" date="2018" name="Sci. Rep.">
        <title>Genomic diversity and distribution of Bifidobacterium longum subsp. longum across the human lifespan.</title>
        <authorList>
            <person name="Odamaki T."/>
            <person name="Bottacini F."/>
            <person name="Kato K."/>
            <person name="Mitsuyama E."/>
            <person name="Yoshida K."/>
            <person name="Horigome A."/>
            <person name="Xiao J.Z."/>
            <person name="van Sinderen D."/>
        </authorList>
    </citation>
    <scope>NUCLEOTIDE SEQUENCE [LARGE SCALE GENOMIC DNA]</scope>
    <source>
        <strain evidence="2 14">MCC10002</strain>
        <strain evidence="3 10">MCC10043</strain>
        <strain evidence="4 13">MCC10044</strain>
        <strain evidence="5 9">MCC10083</strain>
        <strain evidence="6 11">MCC10102</strain>
        <strain evidence="7 12">MCC10116</strain>
    </source>
</reference>
<evidence type="ECO:0000256" key="1">
    <source>
        <dbReference type="SAM" id="Phobius"/>
    </source>
</evidence>
<keyword evidence="1" id="KW-1133">Transmembrane helix</keyword>
<dbReference type="Proteomes" id="UP000292787">
    <property type="component" value="Unassembled WGS sequence"/>
</dbReference>
<evidence type="ECO:0000313" key="6">
    <source>
        <dbReference type="EMBL" id="TCF46286.1"/>
    </source>
</evidence>
<evidence type="ECO:0000313" key="7">
    <source>
        <dbReference type="EMBL" id="TCF64465.1"/>
    </source>
</evidence>
<reference evidence="3" key="2">
    <citation type="submission" date="2019-02" db="EMBL/GenBank/DDBJ databases">
        <authorList>
            <person name="Odamaki T."/>
        </authorList>
    </citation>
    <scope>NUCLEOTIDE SEQUENCE</scope>
    <source>
        <strain evidence="2">MCC10002</strain>
        <strain evidence="3">MCC10043</strain>
        <strain evidence="4">MCC10044</strain>
        <strain evidence="5">MCC10083</strain>
        <strain evidence="6">MCC10102</strain>
        <strain evidence="7">MCC10116</strain>
    </source>
</reference>
<evidence type="ECO:0000313" key="12">
    <source>
        <dbReference type="Proteomes" id="UP000292787"/>
    </source>
</evidence>
<dbReference type="EMBL" id="SHTF01000013">
    <property type="protein sequence ID" value="TCF64465.1"/>
    <property type="molecule type" value="Genomic_DNA"/>
</dbReference>
<dbReference type="AlphaFoldDB" id="A0A0A6VGK7"/>
<proteinExistence type="predicted"/>
<protein>
    <submittedName>
        <fullName evidence="3">Transporter, drug/metabolite exporter family</fullName>
    </submittedName>
</protein>
<evidence type="ECO:0000313" key="4">
    <source>
        <dbReference type="EMBL" id="TCE44687.1"/>
    </source>
</evidence>
<dbReference type="EMBL" id="SHQV01000012">
    <property type="protein sequence ID" value="TCE44687.1"/>
    <property type="molecule type" value="Genomic_DNA"/>
</dbReference>
<dbReference type="Proteomes" id="UP001221506">
    <property type="component" value="Chromosome"/>
</dbReference>
<dbReference type="Proteomes" id="UP000293701">
    <property type="component" value="Unassembled WGS sequence"/>
</dbReference>
<dbReference type="Proteomes" id="UP000292260">
    <property type="component" value="Unassembled WGS sequence"/>
</dbReference>
<dbReference type="EMBL" id="SHQU01000019">
    <property type="protein sequence ID" value="TCE41166.1"/>
    <property type="molecule type" value="Genomic_DNA"/>
</dbReference>